<proteinExistence type="predicted"/>
<dbReference type="InterPro" id="IPR014485">
    <property type="entry name" value="Pesterase_C1039"/>
</dbReference>
<dbReference type="Gene3D" id="3.90.780.10">
    <property type="entry name" value="5'-Nucleotidase, C-terminal domain"/>
    <property type="match status" value="1"/>
</dbReference>
<evidence type="ECO:0000259" key="2">
    <source>
        <dbReference type="Pfam" id="PF21953"/>
    </source>
</evidence>
<keyword evidence="1" id="KW-0472">Membrane</keyword>
<feature type="transmembrane region" description="Helical" evidence="1">
    <location>
        <begin position="7"/>
        <end position="24"/>
    </location>
</feature>
<evidence type="ECO:0000256" key="1">
    <source>
        <dbReference type="SAM" id="Phobius"/>
    </source>
</evidence>
<reference evidence="3 4" key="1">
    <citation type="submission" date="2019-03" db="EMBL/GenBank/DDBJ databases">
        <title>Sequencing 23 genomes of Wallemia ichthyophaga.</title>
        <authorList>
            <person name="Gostincar C."/>
        </authorList>
    </citation>
    <scope>NUCLEOTIDE SEQUENCE [LARGE SCALE GENOMIC DNA]</scope>
    <source>
        <strain evidence="3 4">EXF-8621</strain>
    </source>
</reference>
<gene>
    <name evidence="3" type="ORF">E3P90_00296</name>
</gene>
<dbReference type="GO" id="GO:0005829">
    <property type="term" value="C:cytosol"/>
    <property type="evidence" value="ECO:0007669"/>
    <property type="project" value="TreeGrafter"/>
</dbReference>
<evidence type="ECO:0000313" key="3">
    <source>
        <dbReference type="EMBL" id="TIB16939.1"/>
    </source>
</evidence>
<sequence>MGTKTDSVIFILTILTFYYIHVFMQRQDINPVPPSRSIEWGEYNFLHTTDIHGWLAGHKKKSAPEPNGSGDWGDYASFVDHMRSKANDKGVELFVIDSGDLHDGSGLSDAVKPGDVNGHDTNNIISMLDIDMLTIGNHGLYNPDVTLDIYKNFTTKWSKRYLTSNTNITDPDTNESVSIGERYLKHVTKSGRKFTAFGILFNFPNSNWRAHVQPIEEMVKEAWFDEATDEAPEFFLIIAHMAINDSSWNVVLEKLKQKHPLVPIISFGGHQHVRDCVFNYDDGRDVRMASGRFLETVGWMGVNISSDGELEVSRKYLDANPVGYAWHLDIDKSKLVTHLGKKIKEELMKLWNKLGLGQIIGKIDRDLYQSRVPATHPDSLTYWMKHEVLPSIKNPSREYEGVPRLILMNSGAIRFDLYKGMVNKNDVFTAFPFSNSLPFVKDVPFRIAKKMLVTLNNLPENPFLSSTNELKSLSIGYKTDDTCPGVGDDVAHARLEYYDQPALFSTELDSLEDEDLVDVVFISL</sequence>
<dbReference type="AlphaFoldDB" id="A0A4T0HLZ7"/>
<dbReference type="GO" id="GO:0009166">
    <property type="term" value="P:nucleotide catabolic process"/>
    <property type="evidence" value="ECO:0007669"/>
    <property type="project" value="InterPro"/>
</dbReference>
<dbReference type="InterPro" id="IPR053828">
    <property type="entry name" value="Nucleosidase_C"/>
</dbReference>
<name>A0A4T0HLZ7_WALIC</name>
<feature type="domain" description="Putative 5'-nucleotidase C-terminal" evidence="2">
    <location>
        <begin position="366"/>
        <end position="459"/>
    </location>
</feature>
<dbReference type="Pfam" id="PF21953">
    <property type="entry name" value="NadN_nucleosid_C"/>
    <property type="match status" value="2"/>
</dbReference>
<keyword evidence="1" id="KW-1133">Transmembrane helix</keyword>
<dbReference type="GO" id="GO:0016787">
    <property type="term" value="F:hydrolase activity"/>
    <property type="evidence" value="ECO:0007669"/>
    <property type="project" value="InterPro"/>
</dbReference>
<evidence type="ECO:0000313" key="4">
    <source>
        <dbReference type="Proteomes" id="UP000306954"/>
    </source>
</evidence>
<protein>
    <recommendedName>
        <fullName evidence="2">Putative 5'-nucleotidase C-terminal domain-containing protein</fullName>
    </recommendedName>
</protein>
<dbReference type="EMBL" id="SPOF01000002">
    <property type="protein sequence ID" value="TIB16939.1"/>
    <property type="molecule type" value="Genomic_DNA"/>
</dbReference>
<dbReference type="PANTHER" id="PTHR11575">
    <property type="entry name" value="5'-NUCLEOTIDASE-RELATED"/>
    <property type="match status" value="1"/>
</dbReference>
<dbReference type="InterPro" id="IPR029052">
    <property type="entry name" value="Metallo-depent_PP-like"/>
</dbReference>
<organism evidence="3 4">
    <name type="scientific">Wallemia ichthyophaga</name>
    <dbReference type="NCBI Taxonomy" id="245174"/>
    <lineage>
        <taxon>Eukaryota</taxon>
        <taxon>Fungi</taxon>
        <taxon>Dikarya</taxon>
        <taxon>Basidiomycota</taxon>
        <taxon>Wallemiomycotina</taxon>
        <taxon>Wallemiomycetes</taxon>
        <taxon>Wallemiales</taxon>
        <taxon>Wallemiaceae</taxon>
        <taxon>Wallemia</taxon>
    </lineage>
</organism>
<dbReference type="SUPFAM" id="SSF56300">
    <property type="entry name" value="Metallo-dependent phosphatases"/>
    <property type="match status" value="1"/>
</dbReference>
<accession>A0A4T0HLZ7</accession>
<comment type="caution">
    <text evidence="3">The sequence shown here is derived from an EMBL/GenBank/DDBJ whole genome shotgun (WGS) entry which is preliminary data.</text>
</comment>
<dbReference type="PANTHER" id="PTHR11575:SF22">
    <property type="entry name" value="ADL392WP"/>
    <property type="match status" value="1"/>
</dbReference>
<keyword evidence="1" id="KW-0812">Transmembrane</keyword>
<dbReference type="Proteomes" id="UP000306954">
    <property type="component" value="Unassembled WGS sequence"/>
</dbReference>
<dbReference type="PIRSF" id="PIRSF017316">
    <property type="entry name" value="Pesterase_C1039"/>
    <property type="match status" value="1"/>
</dbReference>
<feature type="domain" description="Putative 5'-nucleotidase C-terminal" evidence="2">
    <location>
        <begin position="468"/>
        <end position="523"/>
    </location>
</feature>
<dbReference type="InterPro" id="IPR036907">
    <property type="entry name" value="5'-Nucleotdase_C_sf"/>
</dbReference>
<dbReference type="InterPro" id="IPR006179">
    <property type="entry name" value="5_nucleotidase/apyrase"/>
</dbReference>
<dbReference type="Gene3D" id="3.60.21.10">
    <property type="match status" value="1"/>
</dbReference>
<dbReference type="SUPFAM" id="SSF55816">
    <property type="entry name" value="5'-nucleotidase (syn. UDP-sugar hydrolase), C-terminal domain"/>
    <property type="match status" value="1"/>
</dbReference>